<dbReference type="Proteomes" id="UP000236728">
    <property type="component" value="Unassembled WGS sequence"/>
</dbReference>
<evidence type="ECO:0000259" key="1">
    <source>
        <dbReference type="Pfam" id="PF12867"/>
    </source>
</evidence>
<reference evidence="2 3" key="1">
    <citation type="submission" date="2016-10" db="EMBL/GenBank/DDBJ databases">
        <authorList>
            <person name="de Groot N.N."/>
        </authorList>
    </citation>
    <scope>NUCLEOTIDE SEQUENCE [LARGE SCALE GENOMIC DNA]</scope>
    <source>
        <strain evidence="2 3">DSM 22489</strain>
    </source>
</reference>
<keyword evidence="3" id="KW-1185">Reference proteome</keyword>
<feature type="domain" description="DinB-like" evidence="1">
    <location>
        <begin position="20"/>
        <end position="152"/>
    </location>
</feature>
<dbReference type="Gene3D" id="1.20.120.450">
    <property type="entry name" value="dinb family like domain"/>
    <property type="match status" value="1"/>
</dbReference>
<gene>
    <name evidence="2" type="ORF">SAMN05421819_3737</name>
</gene>
<dbReference type="SUPFAM" id="SSF109854">
    <property type="entry name" value="DinB/YfiT-like putative metalloenzymes"/>
    <property type="match status" value="1"/>
</dbReference>
<dbReference type="OrthoDB" id="9793216at2"/>
<name>A0A1H6BIM6_9BACT</name>
<evidence type="ECO:0000313" key="3">
    <source>
        <dbReference type="Proteomes" id="UP000236728"/>
    </source>
</evidence>
<protein>
    <submittedName>
        <fullName evidence="2">DinB superfamily protein</fullName>
    </submittedName>
</protein>
<dbReference type="EMBL" id="FNVA01000007">
    <property type="protein sequence ID" value="SEG60563.1"/>
    <property type="molecule type" value="Genomic_DNA"/>
</dbReference>
<dbReference type="AlphaFoldDB" id="A0A1H6BIM6"/>
<accession>A0A1H6BIM6</accession>
<dbReference type="RefSeq" id="WP_160115229.1">
    <property type="nucleotide sequence ID" value="NZ_FNVA01000007.1"/>
</dbReference>
<proteinExistence type="predicted"/>
<organism evidence="2 3">
    <name type="scientific">Bryocella elongata</name>
    <dbReference type="NCBI Taxonomy" id="863522"/>
    <lineage>
        <taxon>Bacteria</taxon>
        <taxon>Pseudomonadati</taxon>
        <taxon>Acidobacteriota</taxon>
        <taxon>Terriglobia</taxon>
        <taxon>Terriglobales</taxon>
        <taxon>Acidobacteriaceae</taxon>
        <taxon>Bryocella</taxon>
    </lineage>
</organism>
<dbReference type="InterPro" id="IPR024775">
    <property type="entry name" value="DinB-like"/>
</dbReference>
<sequence>MAKIPYLDVLGSDDPLETIRSTPARLAKVYDALTPEQLEARSAPGKWNLREVMAHLADCEVAWAWRLRFAYGAESPVIQPFDQDSWAKPYSAYTLAEARATLAALRAWNVALVGALTDADKAKIYTHPERGEEPLWTIVQIMAGHDLHHLKVLEAL</sequence>
<dbReference type="InterPro" id="IPR034660">
    <property type="entry name" value="DinB/YfiT-like"/>
</dbReference>
<evidence type="ECO:0000313" key="2">
    <source>
        <dbReference type="EMBL" id="SEG60563.1"/>
    </source>
</evidence>
<dbReference type="Pfam" id="PF12867">
    <property type="entry name" value="DinB_2"/>
    <property type="match status" value="1"/>
</dbReference>